<organism evidence="2 3">
    <name type="scientific">Aspergillus ellipticus CBS 707.79</name>
    <dbReference type="NCBI Taxonomy" id="1448320"/>
    <lineage>
        <taxon>Eukaryota</taxon>
        <taxon>Fungi</taxon>
        <taxon>Dikarya</taxon>
        <taxon>Ascomycota</taxon>
        <taxon>Pezizomycotina</taxon>
        <taxon>Eurotiomycetes</taxon>
        <taxon>Eurotiomycetidae</taxon>
        <taxon>Eurotiales</taxon>
        <taxon>Aspergillaceae</taxon>
        <taxon>Aspergillus</taxon>
        <taxon>Aspergillus subgen. Circumdati</taxon>
    </lineage>
</organism>
<protein>
    <submittedName>
        <fullName evidence="2">Uncharacterized protein</fullName>
    </submittedName>
</protein>
<proteinExistence type="predicted"/>
<keyword evidence="3" id="KW-1185">Reference proteome</keyword>
<evidence type="ECO:0000313" key="2">
    <source>
        <dbReference type="EMBL" id="PYH99084.1"/>
    </source>
</evidence>
<dbReference type="VEuPathDB" id="FungiDB:BO71DRAFT_479799"/>
<dbReference type="Proteomes" id="UP000247810">
    <property type="component" value="Unassembled WGS sequence"/>
</dbReference>
<name>A0A319DRM6_9EURO</name>
<sequence>MIRGVTSGRLGARGGLIGGFRRDAAVEKSLQGCNDREDTRDLMLALVVGLDRASESKQMLFDNELAARSRFEQAPNTPFVESANPMAIPASEPGDVECDRLEPLLPAAKHGVCTASPTVYSPFCDLQGPSRIISSASEILPSNEGGSTGGGSEGHISEKKRAE</sequence>
<dbReference type="AlphaFoldDB" id="A0A319DRM6"/>
<evidence type="ECO:0000313" key="3">
    <source>
        <dbReference type="Proteomes" id="UP000247810"/>
    </source>
</evidence>
<feature type="region of interest" description="Disordered" evidence="1">
    <location>
        <begin position="135"/>
        <end position="163"/>
    </location>
</feature>
<gene>
    <name evidence="2" type="ORF">BO71DRAFT_479799</name>
</gene>
<reference evidence="2 3" key="1">
    <citation type="submission" date="2018-02" db="EMBL/GenBank/DDBJ databases">
        <title>The genomes of Aspergillus section Nigri reveals drivers in fungal speciation.</title>
        <authorList>
            <consortium name="DOE Joint Genome Institute"/>
            <person name="Vesth T.C."/>
            <person name="Nybo J."/>
            <person name="Theobald S."/>
            <person name="Brandl J."/>
            <person name="Frisvad J.C."/>
            <person name="Nielsen K.F."/>
            <person name="Lyhne E.K."/>
            <person name="Kogle M.E."/>
            <person name="Kuo A."/>
            <person name="Riley R."/>
            <person name="Clum A."/>
            <person name="Nolan M."/>
            <person name="Lipzen A."/>
            <person name="Salamov A."/>
            <person name="Henrissat B."/>
            <person name="Wiebenga A."/>
            <person name="De vries R.P."/>
            <person name="Grigoriev I.V."/>
            <person name="Mortensen U.H."/>
            <person name="Andersen M.R."/>
            <person name="Baker S.E."/>
        </authorList>
    </citation>
    <scope>NUCLEOTIDE SEQUENCE [LARGE SCALE GENOMIC DNA]</scope>
    <source>
        <strain evidence="2 3">CBS 707.79</strain>
    </source>
</reference>
<dbReference type="EMBL" id="KZ825805">
    <property type="protein sequence ID" value="PYH99084.1"/>
    <property type="molecule type" value="Genomic_DNA"/>
</dbReference>
<evidence type="ECO:0000256" key="1">
    <source>
        <dbReference type="SAM" id="MobiDB-lite"/>
    </source>
</evidence>
<accession>A0A319DRM6</accession>